<dbReference type="SUPFAM" id="SSF52374">
    <property type="entry name" value="Nucleotidylyl transferase"/>
    <property type="match status" value="1"/>
</dbReference>
<dbReference type="EMBL" id="NHOC01000001">
    <property type="protein sequence ID" value="OUM21701.1"/>
    <property type="molecule type" value="Genomic_DNA"/>
</dbReference>
<keyword evidence="13" id="KW-1185">Reference proteome</keyword>
<comment type="pathway">
    <text evidence="2 10">Cofactor biosynthesis; NAD(+) biosynthesis; deamido-NAD(+) from nicotinate D-ribonucleotide: step 1/1.</text>
</comment>
<proteinExistence type="inferred from homology"/>
<evidence type="ECO:0000256" key="9">
    <source>
        <dbReference type="ARBA" id="ARBA00048721"/>
    </source>
</evidence>
<dbReference type="UniPathway" id="UPA00253">
    <property type="reaction ID" value="UER00332"/>
</dbReference>
<reference evidence="12 13" key="1">
    <citation type="submission" date="2017-05" db="EMBL/GenBank/DDBJ databases">
        <title>Butyricicoccus porcorum sp. nov. a butyrate-producing bacterium from the swine intestinal tract.</title>
        <authorList>
            <person name="Trachsel J."/>
            <person name="Humphrey S."/>
            <person name="Allen H.K."/>
        </authorList>
    </citation>
    <scope>NUCLEOTIDE SEQUENCE [LARGE SCALE GENOMIC DNA]</scope>
    <source>
        <strain evidence="12">BB10</strain>
    </source>
</reference>
<dbReference type="InterPro" id="IPR005248">
    <property type="entry name" value="NadD/NMNAT"/>
</dbReference>
<evidence type="ECO:0000256" key="5">
    <source>
        <dbReference type="ARBA" id="ARBA00022695"/>
    </source>
</evidence>
<evidence type="ECO:0000256" key="4">
    <source>
        <dbReference type="ARBA" id="ARBA00022679"/>
    </source>
</evidence>
<feature type="domain" description="Cytidyltransferase-like" evidence="11">
    <location>
        <begin position="6"/>
        <end position="174"/>
    </location>
</feature>
<dbReference type="HAMAP" id="MF_00244">
    <property type="entry name" value="NaMN_adenylyltr"/>
    <property type="match status" value="1"/>
</dbReference>
<protein>
    <recommendedName>
        <fullName evidence="10">Probable nicotinate-nucleotide adenylyltransferase</fullName>
        <ecNumber evidence="10">2.7.7.18</ecNumber>
    </recommendedName>
    <alternativeName>
        <fullName evidence="10">Deamido-NAD(+) diphosphorylase</fullName>
    </alternativeName>
    <alternativeName>
        <fullName evidence="10">Deamido-NAD(+) pyrophosphorylase</fullName>
    </alternativeName>
    <alternativeName>
        <fullName evidence="10">Nicotinate mononucleotide adenylyltransferase</fullName>
        <shortName evidence="10">NaMN adenylyltransferase</shortName>
    </alternativeName>
</protein>
<evidence type="ECO:0000256" key="3">
    <source>
        <dbReference type="ARBA" id="ARBA00022642"/>
    </source>
</evidence>
<organism evidence="12 13">
    <name type="scientific">Butyricicoccus porcorum</name>
    <dbReference type="NCBI Taxonomy" id="1945634"/>
    <lineage>
        <taxon>Bacteria</taxon>
        <taxon>Bacillati</taxon>
        <taxon>Bacillota</taxon>
        <taxon>Clostridia</taxon>
        <taxon>Eubacteriales</taxon>
        <taxon>Butyricicoccaceae</taxon>
        <taxon>Butyricicoccus</taxon>
    </lineage>
</organism>
<evidence type="ECO:0000313" key="12">
    <source>
        <dbReference type="EMBL" id="OUM21701.1"/>
    </source>
</evidence>
<evidence type="ECO:0000256" key="7">
    <source>
        <dbReference type="ARBA" id="ARBA00022840"/>
    </source>
</evidence>
<dbReference type="GO" id="GO:0004515">
    <property type="term" value="F:nicotinate-nucleotide adenylyltransferase activity"/>
    <property type="evidence" value="ECO:0007669"/>
    <property type="project" value="UniProtKB-UniRule"/>
</dbReference>
<dbReference type="AlphaFoldDB" id="A0A252F7F2"/>
<sequence>MSRVGIMGGTFNPPHNGHVHAARQAMAAMQFDRLLLIPDNVPPHKTMPHGSADGEQRLEMTRLMAREIPGAEACDMELRRGGRSYTADTLRALQRALPEAELFLIIGTDMLLTLDKWREPETLCALAGLVTVARDDDDHAALEQKAAWLKEKWNARVWLVDCPALPVSSTDVRADRALCRAMVPPAIYQYIEQQGLYF</sequence>
<dbReference type="GO" id="GO:0009435">
    <property type="term" value="P:NAD+ biosynthetic process"/>
    <property type="evidence" value="ECO:0007669"/>
    <property type="project" value="UniProtKB-UniRule"/>
</dbReference>
<keyword evidence="7 10" id="KW-0067">ATP-binding</keyword>
<dbReference type="NCBIfam" id="TIGR00482">
    <property type="entry name" value="nicotinate (nicotinamide) nucleotide adenylyltransferase"/>
    <property type="match status" value="1"/>
</dbReference>
<evidence type="ECO:0000256" key="1">
    <source>
        <dbReference type="ARBA" id="ARBA00002324"/>
    </source>
</evidence>
<accession>A0A252F7F2</accession>
<comment type="catalytic activity">
    <reaction evidence="9 10">
        <text>nicotinate beta-D-ribonucleotide + ATP + H(+) = deamido-NAD(+) + diphosphate</text>
        <dbReference type="Rhea" id="RHEA:22860"/>
        <dbReference type="ChEBI" id="CHEBI:15378"/>
        <dbReference type="ChEBI" id="CHEBI:30616"/>
        <dbReference type="ChEBI" id="CHEBI:33019"/>
        <dbReference type="ChEBI" id="CHEBI:57502"/>
        <dbReference type="ChEBI" id="CHEBI:58437"/>
        <dbReference type="EC" id="2.7.7.18"/>
    </reaction>
</comment>
<comment type="function">
    <text evidence="1 10">Catalyzes the reversible adenylation of nicotinate mononucleotide (NaMN) to nicotinic acid adenine dinucleotide (NaAD).</text>
</comment>
<dbReference type="EC" id="2.7.7.18" evidence="10"/>
<evidence type="ECO:0000259" key="11">
    <source>
        <dbReference type="Pfam" id="PF01467"/>
    </source>
</evidence>
<gene>
    <name evidence="10" type="primary">nadD</name>
    <name evidence="12" type="ORF">CBW42_00255</name>
</gene>
<dbReference type="PANTHER" id="PTHR39321">
    <property type="entry name" value="NICOTINATE-NUCLEOTIDE ADENYLYLTRANSFERASE-RELATED"/>
    <property type="match status" value="1"/>
</dbReference>
<keyword evidence="8 10" id="KW-0520">NAD</keyword>
<evidence type="ECO:0000256" key="8">
    <source>
        <dbReference type="ARBA" id="ARBA00023027"/>
    </source>
</evidence>
<dbReference type="GO" id="GO:0005524">
    <property type="term" value="F:ATP binding"/>
    <property type="evidence" value="ECO:0007669"/>
    <property type="project" value="UniProtKB-KW"/>
</dbReference>
<dbReference type="RefSeq" id="WP_087016619.1">
    <property type="nucleotide sequence ID" value="NZ_NHOC01000001.1"/>
</dbReference>
<evidence type="ECO:0000256" key="2">
    <source>
        <dbReference type="ARBA" id="ARBA00005019"/>
    </source>
</evidence>
<evidence type="ECO:0000313" key="13">
    <source>
        <dbReference type="Proteomes" id="UP000194903"/>
    </source>
</evidence>
<keyword evidence="6 10" id="KW-0547">Nucleotide-binding</keyword>
<comment type="similarity">
    <text evidence="10">Belongs to the NadD family.</text>
</comment>
<dbReference type="Gene3D" id="3.40.50.620">
    <property type="entry name" value="HUPs"/>
    <property type="match status" value="1"/>
</dbReference>
<keyword evidence="3 10" id="KW-0662">Pyridine nucleotide biosynthesis</keyword>
<dbReference type="InterPro" id="IPR004821">
    <property type="entry name" value="Cyt_trans-like"/>
</dbReference>
<evidence type="ECO:0000256" key="6">
    <source>
        <dbReference type="ARBA" id="ARBA00022741"/>
    </source>
</evidence>
<evidence type="ECO:0000256" key="10">
    <source>
        <dbReference type="HAMAP-Rule" id="MF_00244"/>
    </source>
</evidence>
<dbReference type="CDD" id="cd02165">
    <property type="entry name" value="NMNAT"/>
    <property type="match status" value="1"/>
</dbReference>
<dbReference type="Pfam" id="PF01467">
    <property type="entry name" value="CTP_transf_like"/>
    <property type="match status" value="1"/>
</dbReference>
<dbReference type="InterPro" id="IPR014729">
    <property type="entry name" value="Rossmann-like_a/b/a_fold"/>
</dbReference>
<name>A0A252F7F2_9FIRM</name>
<dbReference type="OrthoDB" id="5295945at2"/>
<comment type="caution">
    <text evidence="12">The sequence shown here is derived from an EMBL/GenBank/DDBJ whole genome shotgun (WGS) entry which is preliminary data.</text>
</comment>
<dbReference type="NCBIfam" id="TIGR00125">
    <property type="entry name" value="cyt_tran_rel"/>
    <property type="match status" value="1"/>
</dbReference>
<dbReference type="PANTHER" id="PTHR39321:SF3">
    <property type="entry name" value="PHOSPHOPANTETHEINE ADENYLYLTRANSFERASE"/>
    <property type="match status" value="1"/>
</dbReference>
<keyword evidence="5 10" id="KW-0548">Nucleotidyltransferase</keyword>
<keyword evidence="4 10" id="KW-0808">Transferase</keyword>
<dbReference type="Proteomes" id="UP000194903">
    <property type="component" value="Unassembled WGS sequence"/>
</dbReference>
<dbReference type="NCBIfam" id="NF000840">
    <property type="entry name" value="PRK00071.1-3"/>
    <property type="match status" value="1"/>
</dbReference>